<dbReference type="PANTHER" id="PTHR33164">
    <property type="entry name" value="TRANSCRIPTIONAL REGULATOR, MARR FAMILY"/>
    <property type="match status" value="1"/>
</dbReference>
<reference evidence="5 6" key="1">
    <citation type="submission" date="2018-11" db="EMBL/GenBank/DDBJ databases">
        <title>Gemmobacter sp. nov., YIM 102744-1 draft genome.</title>
        <authorList>
            <person name="Li G."/>
            <person name="Jiang Y."/>
        </authorList>
    </citation>
    <scope>NUCLEOTIDE SEQUENCE [LARGE SCALE GENOMIC DNA]</scope>
    <source>
        <strain evidence="5 6">YIM 102744-1</strain>
    </source>
</reference>
<dbReference type="CDD" id="cd00090">
    <property type="entry name" value="HTH_ARSR"/>
    <property type="match status" value="1"/>
</dbReference>
<evidence type="ECO:0000313" key="6">
    <source>
        <dbReference type="Proteomes" id="UP000282125"/>
    </source>
</evidence>
<evidence type="ECO:0000256" key="3">
    <source>
        <dbReference type="ARBA" id="ARBA00023163"/>
    </source>
</evidence>
<evidence type="ECO:0000256" key="1">
    <source>
        <dbReference type="ARBA" id="ARBA00023015"/>
    </source>
</evidence>
<dbReference type="RefSeq" id="WP_124965122.1">
    <property type="nucleotide sequence ID" value="NZ_RRAZ01000015.1"/>
</dbReference>
<dbReference type="InterPro" id="IPR039422">
    <property type="entry name" value="MarR/SlyA-like"/>
</dbReference>
<dbReference type="InterPro" id="IPR023187">
    <property type="entry name" value="Tscrpt_reg_MarR-type_CS"/>
</dbReference>
<dbReference type="SMART" id="SM00347">
    <property type="entry name" value="HTH_MARR"/>
    <property type="match status" value="1"/>
</dbReference>
<dbReference type="GO" id="GO:0003700">
    <property type="term" value="F:DNA-binding transcription factor activity"/>
    <property type="evidence" value="ECO:0007669"/>
    <property type="project" value="InterPro"/>
</dbReference>
<dbReference type="GO" id="GO:0003677">
    <property type="term" value="F:DNA binding"/>
    <property type="evidence" value="ECO:0007669"/>
    <property type="project" value="UniProtKB-KW"/>
</dbReference>
<dbReference type="PROSITE" id="PS01117">
    <property type="entry name" value="HTH_MARR_1"/>
    <property type="match status" value="1"/>
</dbReference>
<dbReference type="PROSITE" id="PS50995">
    <property type="entry name" value="HTH_MARR_2"/>
    <property type="match status" value="1"/>
</dbReference>
<organism evidence="5 6">
    <name type="scientific">Falsigemmobacter faecalis</name>
    <dbReference type="NCBI Taxonomy" id="2488730"/>
    <lineage>
        <taxon>Bacteria</taxon>
        <taxon>Pseudomonadati</taxon>
        <taxon>Pseudomonadota</taxon>
        <taxon>Alphaproteobacteria</taxon>
        <taxon>Rhodobacterales</taxon>
        <taxon>Paracoccaceae</taxon>
        <taxon>Falsigemmobacter</taxon>
    </lineage>
</organism>
<evidence type="ECO:0000259" key="4">
    <source>
        <dbReference type="PROSITE" id="PS50995"/>
    </source>
</evidence>
<dbReference type="EMBL" id="RRAZ01000015">
    <property type="protein sequence ID" value="RRH73887.1"/>
    <property type="molecule type" value="Genomic_DNA"/>
</dbReference>
<dbReference type="InterPro" id="IPR036388">
    <property type="entry name" value="WH-like_DNA-bd_sf"/>
</dbReference>
<dbReference type="InterPro" id="IPR036390">
    <property type="entry name" value="WH_DNA-bd_sf"/>
</dbReference>
<keyword evidence="1" id="KW-0805">Transcription regulation</keyword>
<dbReference type="GO" id="GO:0006950">
    <property type="term" value="P:response to stress"/>
    <property type="evidence" value="ECO:0007669"/>
    <property type="project" value="TreeGrafter"/>
</dbReference>
<dbReference type="Proteomes" id="UP000282125">
    <property type="component" value="Unassembled WGS sequence"/>
</dbReference>
<feature type="domain" description="HTH marR-type" evidence="4">
    <location>
        <begin position="18"/>
        <end position="153"/>
    </location>
</feature>
<keyword evidence="6" id="KW-1185">Reference proteome</keyword>
<dbReference type="Gene3D" id="1.10.10.10">
    <property type="entry name" value="Winged helix-like DNA-binding domain superfamily/Winged helix DNA-binding domain"/>
    <property type="match status" value="1"/>
</dbReference>
<dbReference type="SUPFAM" id="SSF46785">
    <property type="entry name" value="Winged helix' DNA-binding domain"/>
    <property type="match status" value="1"/>
</dbReference>
<evidence type="ECO:0000256" key="2">
    <source>
        <dbReference type="ARBA" id="ARBA00023125"/>
    </source>
</evidence>
<proteinExistence type="predicted"/>
<dbReference type="InterPro" id="IPR011991">
    <property type="entry name" value="ArsR-like_HTH"/>
</dbReference>
<keyword evidence="3" id="KW-0804">Transcription</keyword>
<keyword evidence="2" id="KW-0238">DNA-binding</keyword>
<dbReference type="PANTHER" id="PTHR33164:SF44">
    <property type="entry name" value="TRANSCRIPTIONAL REGULATORY PROTEIN"/>
    <property type="match status" value="1"/>
</dbReference>
<dbReference type="InterPro" id="IPR000835">
    <property type="entry name" value="HTH_MarR-typ"/>
</dbReference>
<name>A0A3P3DI07_9RHOB</name>
<gene>
    <name evidence="5" type="ORF">EG244_11385</name>
</gene>
<dbReference type="OrthoDB" id="9799368at2"/>
<comment type="caution">
    <text evidence="5">The sequence shown here is derived from an EMBL/GenBank/DDBJ whole genome shotgun (WGS) entry which is preliminary data.</text>
</comment>
<dbReference type="Pfam" id="PF12802">
    <property type="entry name" value="MarR_2"/>
    <property type="match status" value="1"/>
</dbReference>
<dbReference type="AlphaFoldDB" id="A0A3P3DI07"/>
<protein>
    <submittedName>
        <fullName evidence="5">MarR family transcriptional regulator</fullName>
    </submittedName>
</protein>
<evidence type="ECO:0000313" key="5">
    <source>
        <dbReference type="EMBL" id="RRH73887.1"/>
    </source>
</evidence>
<sequence length="168" mass="19299">MNRTPGPMGGDALLYLTDEQIRKGIEAMYFAYRGFTSDPDRVLESRGYGRAHHRVLHFVHRRPGMTVNTLLAILGVTKQSLNRVLRALIEDGFVENRVGRRDKRERHLYLTPAGTEFEKELSEGQRGRMRGAYRRAGPQAVAGFWQVLEEMMDPEQMRQYMSLRDGGT</sequence>
<accession>A0A3P3DI07</accession>